<organism evidence="2 3">
    <name type="scientific">Aureimonas altamirensis</name>
    <dbReference type="NCBI Taxonomy" id="370622"/>
    <lineage>
        <taxon>Bacteria</taxon>
        <taxon>Pseudomonadati</taxon>
        <taxon>Pseudomonadota</taxon>
        <taxon>Alphaproteobacteria</taxon>
        <taxon>Hyphomicrobiales</taxon>
        <taxon>Aurantimonadaceae</taxon>
        <taxon>Aureimonas</taxon>
    </lineage>
</organism>
<accession>A0A0B1Q8L1</accession>
<dbReference type="EMBL" id="JRFJ01000001">
    <property type="protein sequence ID" value="KHJ55135.1"/>
    <property type="molecule type" value="Genomic_DNA"/>
</dbReference>
<dbReference type="RefSeq" id="WP_039187844.1">
    <property type="nucleotide sequence ID" value="NZ_JRFJ01000001.1"/>
</dbReference>
<name>A0A0B1Q8L1_9HYPH</name>
<evidence type="ECO:0000313" key="2">
    <source>
        <dbReference type="EMBL" id="KHJ55135.1"/>
    </source>
</evidence>
<feature type="region of interest" description="Disordered" evidence="1">
    <location>
        <begin position="1"/>
        <end position="21"/>
    </location>
</feature>
<evidence type="ECO:0000256" key="1">
    <source>
        <dbReference type="SAM" id="MobiDB-lite"/>
    </source>
</evidence>
<gene>
    <name evidence="2" type="ORF">LA66_00135</name>
</gene>
<dbReference type="Proteomes" id="UP000030826">
    <property type="component" value="Unassembled WGS sequence"/>
</dbReference>
<sequence>MDRHSNTMRAEAQATEDPHERARRLLLELSEALNEAFDGHYGAEVMPAYLRGKSWPIGFFNIQSHQLAWARAHRAQRYLRRVMTMSEEERAQHYRKRFQRAARAQEATI</sequence>
<comment type="caution">
    <text evidence="2">The sequence shown here is derived from an EMBL/GenBank/DDBJ whole genome shotgun (WGS) entry which is preliminary data.</text>
</comment>
<proteinExistence type="predicted"/>
<dbReference type="STRING" id="370622.LA66_00135"/>
<evidence type="ECO:0000313" key="3">
    <source>
        <dbReference type="Proteomes" id="UP000030826"/>
    </source>
</evidence>
<reference evidence="2 3" key="1">
    <citation type="submission" date="2014-09" db="EMBL/GenBank/DDBJ databases">
        <title>Isolation and characterization of Aurantimonas altamirensis ON-56566 from clinical sample following a dog bite.</title>
        <authorList>
            <person name="Eshaghi A."/>
            <person name="Li A."/>
            <person name="Shahinas D."/>
            <person name="Bahn P."/>
            <person name="Kus J.V."/>
            <person name="Patel S.N."/>
        </authorList>
    </citation>
    <scope>NUCLEOTIDE SEQUENCE [LARGE SCALE GENOMIC DNA]</scope>
    <source>
        <strain evidence="2 3">ON-56566</strain>
    </source>
</reference>
<dbReference type="AlphaFoldDB" id="A0A0B1Q8L1"/>
<protein>
    <submittedName>
        <fullName evidence="2">Uncharacterized protein</fullName>
    </submittedName>
</protein>